<dbReference type="InterPro" id="IPR013249">
    <property type="entry name" value="RNA_pol_sigma70_r4_t2"/>
</dbReference>
<dbReference type="Proteomes" id="UP000064967">
    <property type="component" value="Chromosome"/>
</dbReference>
<evidence type="ECO:0000259" key="3">
    <source>
        <dbReference type="Pfam" id="PF20239"/>
    </source>
</evidence>
<dbReference type="Gene3D" id="1.10.1740.10">
    <property type="match status" value="1"/>
</dbReference>
<dbReference type="InterPro" id="IPR036388">
    <property type="entry name" value="WH-like_DNA-bd_sf"/>
</dbReference>
<dbReference type="OrthoDB" id="9780299at2"/>
<dbReference type="InterPro" id="IPR007627">
    <property type="entry name" value="RNA_pol_sigma70_r2"/>
</dbReference>
<evidence type="ECO:0000259" key="2">
    <source>
        <dbReference type="Pfam" id="PF08281"/>
    </source>
</evidence>
<dbReference type="EMBL" id="CP012333">
    <property type="protein sequence ID" value="AKV00571.1"/>
    <property type="molecule type" value="Genomic_DNA"/>
</dbReference>
<dbReference type="PANTHER" id="PTHR47756">
    <property type="entry name" value="BLL6612 PROTEIN-RELATED"/>
    <property type="match status" value="1"/>
</dbReference>
<dbReference type="GO" id="GO:0003677">
    <property type="term" value="F:DNA binding"/>
    <property type="evidence" value="ECO:0007669"/>
    <property type="project" value="InterPro"/>
</dbReference>
<dbReference type="InterPro" id="IPR013325">
    <property type="entry name" value="RNA_pol_sigma_r2"/>
</dbReference>
<dbReference type="SUPFAM" id="SSF88659">
    <property type="entry name" value="Sigma3 and sigma4 domains of RNA polymerase sigma factors"/>
    <property type="match status" value="1"/>
</dbReference>
<dbReference type="KEGG" id="llu:AKJ09_07234"/>
<dbReference type="STRING" id="1391654.AKJ09_07234"/>
<organism evidence="4 5">
    <name type="scientific">Labilithrix luteola</name>
    <dbReference type="NCBI Taxonomy" id="1391654"/>
    <lineage>
        <taxon>Bacteria</taxon>
        <taxon>Pseudomonadati</taxon>
        <taxon>Myxococcota</taxon>
        <taxon>Polyangia</taxon>
        <taxon>Polyangiales</taxon>
        <taxon>Labilitrichaceae</taxon>
        <taxon>Labilithrix</taxon>
    </lineage>
</organism>
<dbReference type="GO" id="GO:0006352">
    <property type="term" value="P:DNA-templated transcription initiation"/>
    <property type="evidence" value="ECO:0007669"/>
    <property type="project" value="InterPro"/>
</dbReference>
<feature type="domain" description="DUF6596" evidence="3">
    <location>
        <begin position="190"/>
        <end position="289"/>
    </location>
</feature>
<dbReference type="PANTHER" id="PTHR47756:SF2">
    <property type="entry name" value="BLL6612 PROTEIN"/>
    <property type="match status" value="1"/>
</dbReference>
<dbReference type="SUPFAM" id="SSF88946">
    <property type="entry name" value="Sigma2 domain of RNA polymerase sigma factors"/>
    <property type="match status" value="1"/>
</dbReference>
<dbReference type="PATRIC" id="fig|1391654.3.peg.7348"/>
<dbReference type="InterPro" id="IPR046531">
    <property type="entry name" value="DUF6596"/>
</dbReference>
<dbReference type="Gene3D" id="1.10.10.10">
    <property type="entry name" value="Winged helix-like DNA-binding domain superfamily/Winged helix DNA-binding domain"/>
    <property type="match status" value="1"/>
</dbReference>
<keyword evidence="5" id="KW-1185">Reference proteome</keyword>
<dbReference type="AlphaFoldDB" id="A0A0K1Q413"/>
<reference evidence="4 5" key="1">
    <citation type="submission" date="2015-08" db="EMBL/GenBank/DDBJ databases">
        <authorList>
            <person name="Babu N.S."/>
            <person name="Beckwith C.J."/>
            <person name="Beseler K.G."/>
            <person name="Brison A."/>
            <person name="Carone J.V."/>
            <person name="Caskin T.P."/>
            <person name="Diamond M."/>
            <person name="Durham M.E."/>
            <person name="Foxe J.M."/>
            <person name="Go M."/>
            <person name="Henderson B.A."/>
            <person name="Jones I.B."/>
            <person name="McGettigan J.A."/>
            <person name="Micheletti S.J."/>
            <person name="Nasrallah M.E."/>
            <person name="Ortiz D."/>
            <person name="Piller C.R."/>
            <person name="Privatt S.R."/>
            <person name="Schneider S.L."/>
            <person name="Sharp S."/>
            <person name="Smith T.C."/>
            <person name="Stanton J.D."/>
            <person name="Ullery H.E."/>
            <person name="Wilson R.J."/>
            <person name="Serrano M.G."/>
            <person name="Buck G."/>
            <person name="Lee V."/>
            <person name="Wang Y."/>
            <person name="Carvalho R."/>
            <person name="Voegtly L."/>
            <person name="Shi R."/>
            <person name="Duckworth R."/>
            <person name="Johnson A."/>
            <person name="Loviza R."/>
            <person name="Walstead R."/>
            <person name="Shah Z."/>
            <person name="Kiflezghi M."/>
            <person name="Wade K."/>
            <person name="Ball S.L."/>
            <person name="Bradley K.W."/>
            <person name="Asai D.J."/>
            <person name="Bowman C.A."/>
            <person name="Russell D.A."/>
            <person name="Pope W.H."/>
            <person name="Jacobs-Sera D."/>
            <person name="Hendrix R.W."/>
            <person name="Hatfull G.F."/>
        </authorList>
    </citation>
    <scope>NUCLEOTIDE SEQUENCE [LARGE SCALE GENOMIC DNA]</scope>
    <source>
        <strain evidence="4 5">DSM 27648</strain>
    </source>
</reference>
<dbReference type="Pfam" id="PF08281">
    <property type="entry name" value="Sigma70_r4_2"/>
    <property type="match status" value="1"/>
</dbReference>
<evidence type="ECO:0000259" key="1">
    <source>
        <dbReference type="Pfam" id="PF04542"/>
    </source>
</evidence>
<evidence type="ECO:0000313" key="5">
    <source>
        <dbReference type="Proteomes" id="UP000064967"/>
    </source>
</evidence>
<dbReference type="Pfam" id="PF20239">
    <property type="entry name" value="DUF6596"/>
    <property type="match status" value="1"/>
</dbReference>
<dbReference type="Pfam" id="PF04542">
    <property type="entry name" value="Sigma70_r2"/>
    <property type="match status" value="1"/>
</dbReference>
<dbReference type="InterPro" id="IPR013324">
    <property type="entry name" value="RNA_pol_sigma_r3/r4-like"/>
</dbReference>
<proteinExistence type="predicted"/>
<name>A0A0K1Q413_9BACT</name>
<accession>A0A0K1Q413</accession>
<evidence type="ECO:0000313" key="4">
    <source>
        <dbReference type="EMBL" id="AKV00571.1"/>
    </source>
</evidence>
<dbReference type="RefSeq" id="WP_146651839.1">
    <property type="nucleotide sequence ID" value="NZ_CP012333.1"/>
</dbReference>
<dbReference type="NCBIfam" id="TIGR02937">
    <property type="entry name" value="sigma70-ECF"/>
    <property type="match status" value="1"/>
</dbReference>
<dbReference type="InterPro" id="IPR014284">
    <property type="entry name" value="RNA_pol_sigma-70_dom"/>
</dbReference>
<feature type="domain" description="RNA polymerase sigma factor 70 region 4 type 2" evidence="2">
    <location>
        <begin position="121"/>
        <end position="171"/>
    </location>
</feature>
<gene>
    <name evidence="4" type="ORF">AKJ09_07234</name>
</gene>
<feature type="domain" description="RNA polymerase sigma-70 region 2" evidence="1">
    <location>
        <begin position="17"/>
        <end position="83"/>
    </location>
</feature>
<protein>
    <submittedName>
        <fullName evidence="4">RNA polymerase sigma-70 factor, ECF subfamily</fullName>
    </submittedName>
</protein>
<sequence length="424" mass="46509">MSESEKLPKLDAKTQHLLRELAPVVLGAVVRRFRDFAASEDAVQEALVAASTNWPRDGMPDDPRAWLIRVASRRLVDHVRAEAARRHREAIVVSLVPPEEQLALAPTEEGTVERDDTLDLLFMCCHPSLTSASAIALTLRAVGGLTTAEIAKAFMVPEATMAQRISRAKQTIKTSGVPLEMPSSEERTQRLGAVMHVLYLIFSEGYTASAGTDLQRTDLSSEAMRLARLLHRLAPDDAEVAGLLALMLLTDARRDARSGPDGELIPLDEQDRSLWDRRAIVEGVALVSETLARGKVGPYQLQAAIAAVHDEAPSTEETDWQDILGLYGVLQRMTDNPMVSLNHAIATAMVYGAQAGLATLEQLADNPHLRDHHRLYAVRAHLHERASDLASARADYEHAARLATSVPERNYLLVKASRLHNAPK</sequence>
<dbReference type="GO" id="GO:0016987">
    <property type="term" value="F:sigma factor activity"/>
    <property type="evidence" value="ECO:0007669"/>
    <property type="project" value="InterPro"/>
</dbReference>